<protein>
    <recommendedName>
        <fullName evidence="3">Surface antigen BspA-like</fullName>
    </recommendedName>
</protein>
<evidence type="ECO:0000313" key="1">
    <source>
        <dbReference type="EMBL" id="EAX79753.1"/>
    </source>
</evidence>
<sequence>MKINDVFETGNITYSIIDVLQREVRVGTGVFNDTISNAVNNSYNGSITIPNFVVYDNKLWRVTEIGQCSFVHCNNITNFVIGYNIAYLRQYAIYRCYNVSSIIFEEHSRLKKCETYSLYDLYSLKEISFGGDRLESLGKYAMSYTFFLEYIRLPASVSVINESAFKGLDSLKEVHYCGKSSITNDIFFRVKVNDHLTPSDIKVKVTSSYPSTTFGKNDTVIVDDSFDCDFPQSLSDFDLLCKTVYNNYNIHLSYSYFSIFILMYDS</sequence>
<evidence type="ECO:0000313" key="2">
    <source>
        <dbReference type="Proteomes" id="UP000001542"/>
    </source>
</evidence>
<dbReference type="VEuPathDB" id="TrichDB:TVAGG3_0286640"/>
<dbReference type="SUPFAM" id="SSF52058">
    <property type="entry name" value="L domain-like"/>
    <property type="match status" value="1"/>
</dbReference>
<dbReference type="AlphaFoldDB" id="A2GSW4"/>
<dbReference type="KEGG" id="tva:4737194"/>
<dbReference type="InterPro" id="IPR026906">
    <property type="entry name" value="LRR_5"/>
</dbReference>
<accession>A2GSW4</accession>
<dbReference type="InParanoid" id="A2GSW4"/>
<reference evidence="1" key="2">
    <citation type="journal article" date="2007" name="Science">
        <title>Draft genome sequence of the sexually transmitted pathogen Trichomonas vaginalis.</title>
        <authorList>
            <person name="Carlton J.M."/>
            <person name="Hirt R.P."/>
            <person name="Silva J.C."/>
            <person name="Delcher A.L."/>
            <person name="Schatz M."/>
            <person name="Zhao Q."/>
            <person name="Wortman J.R."/>
            <person name="Bidwell S.L."/>
            <person name="Alsmark U.C.M."/>
            <person name="Besteiro S."/>
            <person name="Sicheritz-Ponten T."/>
            <person name="Noel C.J."/>
            <person name="Dacks J.B."/>
            <person name="Foster P.G."/>
            <person name="Simillion C."/>
            <person name="Van de Peer Y."/>
            <person name="Miranda-Saavedra D."/>
            <person name="Barton G.J."/>
            <person name="Westrop G.D."/>
            <person name="Mueller S."/>
            <person name="Dessi D."/>
            <person name="Fiori P.L."/>
            <person name="Ren Q."/>
            <person name="Paulsen I."/>
            <person name="Zhang H."/>
            <person name="Bastida-Corcuera F.D."/>
            <person name="Simoes-Barbosa A."/>
            <person name="Brown M.T."/>
            <person name="Hayes R.D."/>
            <person name="Mukherjee M."/>
            <person name="Okumura C.Y."/>
            <person name="Schneider R."/>
            <person name="Smith A.J."/>
            <person name="Vanacova S."/>
            <person name="Villalvazo M."/>
            <person name="Haas B.J."/>
            <person name="Pertea M."/>
            <person name="Feldblyum T.V."/>
            <person name="Utterback T.R."/>
            <person name="Shu C.L."/>
            <person name="Osoegawa K."/>
            <person name="de Jong P.J."/>
            <person name="Hrdy I."/>
            <person name="Horvathova L."/>
            <person name="Zubacova Z."/>
            <person name="Dolezal P."/>
            <person name="Malik S.B."/>
            <person name="Logsdon J.M. Jr."/>
            <person name="Henze K."/>
            <person name="Gupta A."/>
            <person name="Wang C.C."/>
            <person name="Dunne R.L."/>
            <person name="Upcroft J.A."/>
            <person name="Upcroft P."/>
            <person name="White O."/>
            <person name="Salzberg S.L."/>
            <person name="Tang P."/>
            <person name="Chiu C.-H."/>
            <person name="Lee Y.-S."/>
            <person name="Embley T.M."/>
            <person name="Coombs G.H."/>
            <person name="Mottram J.C."/>
            <person name="Tachezy J."/>
            <person name="Fraser-Liggett C.M."/>
            <person name="Johnson P.J."/>
        </authorList>
    </citation>
    <scope>NUCLEOTIDE SEQUENCE [LARGE SCALE GENOMIC DNA]</scope>
    <source>
        <strain evidence="1">G3</strain>
    </source>
</reference>
<dbReference type="EMBL" id="DS119643">
    <property type="protein sequence ID" value="EAX79753.1"/>
    <property type="molecule type" value="Genomic_DNA"/>
</dbReference>
<dbReference type="VEuPathDB" id="TrichDB:TVAG_042450"/>
<dbReference type="SMR" id="A2GSW4"/>
<gene>
    <name evidence="1" type="ORF">TVAG_042450</name>
</gene>
<proteinExistence type="predicted"/>
<evidence type="ECO:0008006" key="3">
    <source>
        <dbReference type="Google" id="ProtNLM"/>
    </source>
</evidence>
<dbReference type="InterPro" id="IPR032675">
    <property type="entry name" value="LRR_dom_sf"/>
</dbReference>
<dbReference type="Proteomes" id="UP000001542">
    <property type="component" value="Unassembled WGS sequence"/>
</dbReference>
<dbReference type="Gene3D" id="3.80.10.10">
    <property type="entry name" value="Ribonuclease Inhibitor"/>
    <property type="match status" value="1"/>
</dbReference>
<dbReference type="Pfam" id="PF13306">
    <property type="entry name" value="LRR_5"/>
    <property type="match status" value="1"/>
</dbReference>
<organism evidence="1 2">
    <name type="scientific">Trichomonas vaginalis (strain ATCC PRA-98 / G3)</name>
    <dbReference type="NCBI Taxonomy" id="412133"/>
    <lineage>
        <taxon>Eukaryota</taxon>
        <taxon>Metamonada</taxon>
        <taxon>Parabasalia</taxon>
        <taxon>Trichomonadida</taxon>
        <taxon>Trichomonadidae</taxon>
        <taxon>Trichomonas</taxon>
    </lineage>
</organism>
<reference evidence="1" key="1">
    <citation type="submission" date="2006-10" db="EMBL/GenBank/DDBJ databases">
        <authorList>
            <person name="Amadeo P."/>
            <person name="Zhao Q."/>
            <person name="Wortman J."/>
            <person name="Fraser-Liggett C."/>
            <person name="Carlton J."/>
        </authorList>
    </citation>
    <scope>NUCLEOTIDE SEQUENCE</scope>
    <source>
        <strain evidence="1">G3</strain>
    </source>
</reference>
<keyword evidence="2" id="KW-1185">Reference proteome</keyword>
<name>A2GSW4_TRIV3</name>
<dbReference type="RefSeq" id="XP_001292683.1">
    <property type="nucleotide sequence ID" value="XM_001292682.1"/>
</dbReference>